<organism evidence="2 3">
    <name type="scientific">Rhodovulum bhavnagarense</name>
    <dbReference type="NCBI Taxonomy" id="992286"/>
    <lineage>
        <taxon>Bacteria</taxon>
        <taxon>Pseudomonadati</taxon>
        <taxon>Pseudomonadota</taxon>
        <taxon>Alphaproteobacteria</taxon>
        <taxon>Rhodobacterales</taxon>
        <taxon>Paracoccaceae</taxon>
        <taxon>Rhodovulum</taxon>
    </lineage>
</organism>
<keyword evidence="3" id="KW-1185">Reference proteome</keyword>
<name>A0A4R2RGS6_9RHOB</name>
<evidence type="ECO:0000313" key="3">
    <source>
        <dbReference type="Proteomes" id="UP000295050"/>
    </source>
</evidence>
<dbReference type="AlphaFoldDB" id="A0A4R2RGS6"/>
<dbReference type="OrthoDB" id="7858612at2"/>
<keyword evidence="1" id="KW-0812">Transmembrane</keyword>
<sequence>MKHRDSDNGNDGVLGAILGVALIPIVLVALWVVIVFNNSYRTCVRLENGANLGYEAVFDLSRPYLKPIAVPRLEDGTPIIRDSLWSIKITPTTIHGLSMASAIDERGYRFAWRNDVGLVLEAENPTDYERLVAEAGHANWDIEINNIGTGALMNRLIERPDSDVGRCPTSLITW</sequence>
<accession>A0A4R2RGS6</accession>
<dbReference type="EMBL" id="SLXU01000031">
    <property type="protein sequence ID" value="TCP58375.1"/>
    <property type="molecule type" value="Genomic_DNA"/>
</dbReference>
<gene>
    <name evidence="2" type="ORF">EV663_1318</name>
</gene>
<evidence type="ECO:0000313" key="2">
    <source>
        <dbReference type="EMBL" id="TCP58375.1"/>
    </source>
</evidence>
<keyword evidence="1" id="KW-0472">Membrane</keyword>
<dbReference type="Proteomes" id="UP000295050">
    <property type="component" value="Unassembled WGS sequence"/>
</dbReference>
<comment type="caution">
    <text evidence="2">The sequence shown here is derived from an EMBL/GenBank/DDBJ whole genome shotgun (WGS) entry which is preliminary data.</text>
</comment>
<feature type="transmembrane region" description="Helical" evidence="1">
    <location>
        <begin position="12"/>
        <end position="36"/>
    </location>
</feature>
<keyword evidence="1" id="KW-1133">Transmembrane helix</keyword>
<reference evidence="2 3" key="1">
    <citation type="submission" date="2019-03" db="EMBL/GenBank/DDBJ databases">
        <title>Genomic Encyclopedia of Type Strains, Phase IV (KMG-IV): sequencing the most valuable type-strain genomes for metagenomic binning, comparative biology and taxonomic classification.</title>
        <authorList>
            <person name="Goeker M."/>
        </authorList>
    </citation>
    <scope>NUCLEOTIDE SEQUENCE [LARGE SCALE GENOMIC DNA]</scope>
    <source>
        <strain evidence="2 3">DSM 24766</strain>
    </source>
</reference>
<proteinExistence type="predicted"/>
<evidence type="ECO:0000256" key="1">
    <source>
        <dbReference type="SAM" id="Phobius"/>
    </source>
</evidence>
<protein>
    <submittedName>
        <fullName evidence="2">Uncharacterized protein</fullName>
    </submittedName>
</protein>
<dbReference type="RefSeq" id="WP_132953371.1">
    <property type="nucleotide sequence ID" value="NZ_SLXU01000031.1"/>
</dbReference>